<dbReference type="Gene3D" id="3.30.40.10">
    <property type="entry name" value="Zinc/RING finger domain, C3HC4 (zinc finger)"/>
    <property type="match status" value="1"/>
</dbReference>
<evidence type="ECO:0000256" key="1">
    <source>
        <dbReference type="ARBA" id="ARBA00022723"/>
    </source>
</evidence>
<feature type="compositionally biased region" description="Polar residues" evidence="5">
    <location>
        <begin position="411"/>
        <end position="421"/>
    </location>
</feature>
<dbReference type="InterPro" id="IPR013083">
    <property type="entry name" value="Znf_RING/FYVE/PHD"/>
</dbReference>
<dbReference type="OrthoDB" id="654191at2759"/>
<feature type="compositionally biased region" description="Acidic residues" evidence="5">
    <location>
        <begin position="367"/>
        <end position="376"/>
    </location>
</feature>
<dbReference type="SMART" id="SM00184">
    <property type="entry name" value="RING"/>
    <property type="match status" value="1"/>
</dbReference>
<keyword evidence="9" id="KW-1185">Reference proteome</keyword>
<dbReference type="Pfam" id="PF13445">
    <property type="entry name" value="zf-RING_UBOX"/>
    <property type="match status" value="1"/>
</dbReference>
<dbReference type="Pfam" id="PF00643">
    <property type="entry name" value="zf-B_box"/>
    <property type="match status" value="1"/>
</dbReference>
<feature type="compositionally biased region" description="Polar residues" evidence="5">
    <location>
        <begin position="546"/>
        <end position="555"/>
    </location>
</feature>
<sequence>MATATDSADPTDMTKRSLIVDEAAFEEQFLRCHICNERFDQSERSPKSLPCNHTFCLPCLKQVFDHNQQNQRRSVAWLDETFEGVLKCPECRVEIFLSRSEIEALPRDHRVIQMMDFLSTVQAKSQNVCSKHDNQPLNFFCKECLIPVCRDCTVLDHKEQQGHNIVDVSEALNESSTDFNVIEEKSKDFLGKMKGRTDSLANASKQLDLQERQLKSSIKDTFIEYRLLLEKRQEALIRILRESTQEQKQKINTRFVDICTQGSDLQKMYDKFKTARASNDIRQLFTIQQQIKERETEFTCTAEANDDEIFIGCKFNNPSELGFLSEMSGLGEVETEQNFDLKNPVPAHQLVLLDSWERPVYYGGGEDVPEVTESQEGETSASSETPSRETSSRRTSYRVGISRGGREPSRTSDSSSTLARLTRRNLQSSLLDSTGVDVEEYVQPLDSNDERQAREALASTYLMRIANRLNESAEEMAEALRQGEEPSTSSIEDDDSSPTSRHSSSTTSRGGSSSRTSRSPQSGVRVVRHPTPPTTHASSRDHGSHGYTSSRYNNN</sequence>
<keyword evidence="1" id="KW-0479">Metal-binding</keyword>
<dbReference type="InterPro" id="IPR000315">
    <property type="entry name" value="Znf_B-box"/>
</dbReference>
<dbReference type="EMBL" id="NEDP02076690">
    <property type="protein sequence ID" value="OWF35983.1"/>
    <property type="molecule type" value="Genomic_DNA"/>
</dbReference>
<name>A0A210PHM4_MIZYE</name>
<feature type="domain" description="B box-type" evidence="7">
    <location>
        <begin position="124"/>
        <end position="168"/>
    </location>
</feature>
<evidence type="ECO:0000256" key="3">
    <source>
        <dbReference type="ARBA" id="ARBA00022833"/>
    </source>
</evidence>
<evidence type="ECO:0000256" key="5">
    <source>
        <dbReference type="SAM" id="MobiDB-lite"/>
    </source>
</evidence>
<evidence type="ECO:0000313" key="9">
    <source>
        <dbReference type="Proteomes" id="UP000242188"/>
    </source>
</evidence>
<evidence type="ECO:0000256" key="2">
    <source>
        <dbReference type="ARBA" id="ARBA00022771"/>
    </source>
</evidence>
<evidence type="ECO:0000259" key="6">
    <source>
        <dbReference type="PROSITE" id="PS50089"/>
    </source>
</evidence>
<dbReference type="AlphaFoldDB" id="A0A210PHM4"/>
<accession>A0A210PHM4</accession>
<proteinExistence type="predicted"/>
<feature type="compositionally biased region" description="Low complexity" evidence="5">
    <location>
        <begin position="497"/>
        <end position="523"/>
    </location>
</feature>
<feature type="domain" description="RING-type" evidence="6">
    <location>
        <begin position="32"/>
        <end position="92"/>
    </location>
</feature>
<dbReference type="GO" id="GO:0008270">
    <property type="term" value="F:zinc ion binding"/>
    <property type="evidence" value="ECO:0007669"/>
    <property type="project" value="UniProtKB-KW"/>
</dbReference>
<dbReference type="InterPro" id="IPR017907">
    <property type="entry name" value="Znf_RING_CS"/>
</dbReference>
<keyword evidence="2 4" id="KW-0863">Zinc-finger</keyword>
<dbReference type="SUPFAM" id="SSF57845">
    <property type="entry name" value="B-box zinc-binding domain"/>
    <property type="match status" value="1"/>
</dbReference>
<dbReference type="Proteomes" id="UP000242188">
    <property type="component" value="Unassembled WGS sequence"/>
</dbReference>
<reference evidence="8 9" key="1">
    <citation type="journal article" date="2017" name="Nat. Ecol. Evol.">
        <title>Scallop genome provides insights into evolution of bilaterian karyotype and development.</title>
        <authorList>
            <person name="Wang S."/>
            <person name="Zhang J."/>
            <person name="Jiao W."/>
            <person name="Li J."/>
            <person name="Xun X."/>
            <person name="Sun Y."/>
            <person name="Guo X."/>
            <person name="Huan P."/>
            <person name="Dong B."/>
            <person name="Zhang L."/>
            <person name="Hu X."/>
            <person name="Sun X."/>
            <person name="Wang J."/>
            <person name="Zhao C."/>
            <person name="Wang Y."/>
            <person name="Wang D."/>
            <person name="Huang X."/>
            <person name="Wang R."/>
            <person name="Lv J."/>
            <person name="Li Y."/>
            <person name="Zhang Z."/>
            <person name="Liu B."/>
            <person name="Lu W."/>
            <person name="Hui Y."/>
            <person name="Liang J."/>
            <person name="Zhou Z."/>
            <person name="Hou R."/>
            <person name="Li X."/>
            <person name="Liu Y."/>
            <person name="Li H."/>
            <person name="Ning X."/>
            <person name="Lin Y."/>
            <person name="Zhao L."/>
            <person name="Xing Q."/>
            <person name="Dou J."/>
            <person name="Li Y."/>
            <person name="Mao J."/>
            <person name="Guo H."/>
            <person name="Dou H."/>
            <person name="Li T."/>
            <person name="Mu C."/>
            <person name="Jiang W."/>
            <person name="Fu Q."/>
            <person name="Fu X."/>
            <person name="Miao Y."/>
            <person name="Liu J."/>
            <person name="Yu Q."/>
            <person name="Li R."/>
            <person name="Liao H."/>
            <person name="Li X."/>
            <person name="Kong Y."/>
            <person name="Jiang Z."/>
            <person name="Chourrout D."/>
            <person name="Li R."/>
            <person name="Bao Z."/>
        </authorList>
    </citation>
    <scope>NUCLEOTIDE SEQUENCE [LARGE SCALE GENOMIC DNA]</scope>
    <source>
        <strain evidence="8 9">PY_sf001</strain>
    </source>
</reference>
<dbReference type="InterPro" id="IPR027370">
    <property type="entry name" value="Znf-RING_euk"/>
</dbReference>
<dbReference type="SMART" id="SM00336">
    <property type="entry name" value="BBOX"/>
    <property type="match status" value="1"/>
</dbReference>
<dbReference type="PROSITE" id="PS50119">
    <property type="entry name" value="ZF_BBOX"/>
    <property type="match status" value="1"/>
</dbReference>
<keyword evidence="3" id="KW-0862">Zinc</keyword>
<dbReference type="PANTHER" id="PTHR25462:SF296">
    <property type="entry name" value="MEIOTIC P26, ISOFORM F"/>
    <property type="match status" value="1"/>
</dbReference>
<evidence type="ECO:0000256" key="4">
    <source>
        <dbReference type="PROSITE-ProRule" id="PRU00024"/>
    </source>
</evidence>
<feature type="region of interest" description="Disordered" evidence="5">
    <location>
        <begin position="363"/>
        <end position="421"/>
    </location>
</feature>
<dbReference type="PROSITE" id="PS00518">
    <property type="entry name" value="ZF_RING_1"/>
    <property type="match status" value="1"/>
</dbReference>
<feature type="region of interest" description="Disordered" evidence="5">
    <location>
        <begin position="473"/>
        <end position="555"/>
    </location>
</feature>
<dbReference type="InterPro" id="IPR001841">
    <property type="entry name" value="Znf_RING"/>
</dbReference>
<dbReference type="PROSITE" id="PS50089">
    <property type="entry name" value="ZF_RING_2"/>
    <property type="match status" value="1"/>
</dbReference>
<organism evidence="8 9">
    <name type="scientific">Mizuhopecten yessoensis</name>
    <name type="common">Japanese scallop</name>
    <name type="synonym">Patinopecten yessoensis</name>
    <dbReference type="NCBI Taxonomy" id="6573"/>
    <lineage>
        <taxon>Eukaryota</taxon>
        <taxon>Metazoa</taxon>
        <taxon>Spiralia</taxon>
        <taxon>Lophotrochozoa</taxon>
        <taxon>Mollusca</taxon>
        <taxon>Bivalvia</taxon>
        <taxon>Autobranchia</taxon>
        <taxon>Pteriomorphia</taxon>
        <taxon>Pectinida</taxon>
        <taxon>Pectinoidea</taxon>
        <taxon>Pectinidae</taxon>
        <taxon>Mizuhopecten</taxon>
    </lineage>
</organism>
<dbReference type="PANTHER" id="PTHR25462">
    <property type="entry name" value="BONUS, ISOFORM C-RELATED"/>
    <property type="match status" value="1"/>
</dbReference>
<gene>
    <name evidence="8" type="ORF">KP79_PYT13169</name>
</gene>
<comment type="caution">
    <text evidence="8">The sequence shown here is derived from an EMBL/GenBank/DDBJ whole genome shotgun (WGS) entry which is preliminary data.</text>
</comment>
<dbReference type="InterPro" id="IPR047153">
    <property type="entry name" value="TRIM45/56/19-like"/>
</dbReference>
<evidence type="ECO:0000313" key="8">
    <source>
        <dbReference type="EMBL" id="OWF35983.1"/>
    </source>
</evidence>
<protein>
    <submittedName>
        <fullName evidence="8">Tripartite motif-containing protein 2</fullName>
    </submittedName>
</protein>
<evidence type="ECO:0000259" key="7">
    <source>
        <dbReference type="PROSITE" id="PS50119"/>
    </source>
</evidence>
<dbReference type="SUPFAM" id="SSF57850">
    <property type="entry name" value="RING/U-box"/>
    <property type="match status" value="1"/>
</dbReference>
<dbReference type="Gene3D" id="3.30.160.60">
    <property type="entry name" value="Classic Zinc Finger"/>
    <property type="match status" value="1"/>
</dbReference>